<evidence type="ECO:0000313" key="1">
    <source>
        <dbReference type="EMBL" id="SHJ97217.1"/>
    </source>
</evidence>
<dbReference type="STRING" id="216903.SAMN05444371_0533"/>
<dbReference type="AlphaFoldDB" id="A0A1M6NN82"/>
<name>A0A1M6NN82_9FLAO</name>
<organism evidence="1 2">
    <name type="scientific">Epilithonimonas mollis</name>
    <dbReference type="NCBI Taxonomy" id="216903"/>
    <lineage>
        <taxon>Bacteria</taxon>
        <taxon>Pseudomonadati</taxon>
        <taxon>Bacteroidota</taxon>
        <taxon>Flavobacteriia</taxon>
        <taxon>Flavobacteriales</taxon>
        <taxon>Weeksellaceae</taxon>
        <taxon>Chryseobacterium group</taxon>
        <taxon>Epilithonimonas</taxon>
    </lineage>
</organism>
<evidence type="ECO:0000313" key="2">
    <source>
        <dbReference type="Proteomes" id="UP000184498"/>
    </source>
</evidence>
<protein>
    <submittedName>
        <fullName evidence="1">Uncharacterized protein</fullName>
    </submittedName>
</protein>
<dbReference type="Proteomes" id="UP000184498">
    <property type="component" value="Unassembled WGS sequence"/>
</dbReference>
<proteinExistence type="predicted"/>
<keyword evidence="2" id="KW-1185">Reference proteome</keyword>
<reference evidence="2" key="1">
    <citation type="submission" date="2016-11" db="EMBL/GenBank/DDBJ databases">
        <authorList>
            <person name="Varghese N."/>
            <person name="Submissions S."/>
        </authorList>
    </citation>
    <scope>NUCLEOTIDE SEQUENCE [LARGE SCALE GENOMIC DNA]</scope>
    <source>
        <strain evidence="2">DSM 18016</strain>
    </source>
</reference>
<gene>
    <name evidence="1" type="ORF">SAMN05444371_0533</name>
</gene>
<accession>A0A1M6NN82</accession>
<dbReference type="RefSeq" id="WP_175546164.1">
    <property type="nucleotide sequence ID" value="NZ_FRAM01000001.1"/>
</dbReference>
<sequence>MTTLHKIKAYLYNNVFAKDNPNDCIARTVSEQSLNVKQICEMAASRYPVVVQD</sequence>
<dbReference type="EMBL" id="FRAM01000001">
    <property type="protein sequence ID" value="SHJ97217.1"/>
    <property type="molecule type" value="Genomic_DNA"/>
</dbReference>